<evidence type="ECO:0000313" key="18">
    <source>
        <dbReference type="EMBL" id="KAH9596134.1"/>
    </source>
</evidence>
<comment type="catalytic activity">
    <reaction evidence="14">
        <text>N-terminal L-methionyl-L-asparaginyl-[protein] + acetyl-CoA = N-terminal N(alpha)-acetyl-L-methionyl-L-asparaginyl-[protein] + CoA + H(+)</text>
        <dbReference type="Rhea" id="RHEA:50484"/>
        <dbReference type="Rhea" id="RHEA-COMP:12694"/>
        <dbReference type="Rhea" id="RHEA-COMP:12695"/>
        <dbReference type="ChEBI" id="CHEBI:15378"/>
        <dbReference type="ChEBI" id="CHEBI:57287"/>
        <dbReference type="ChEBI" id="CHEBI:57288"/>
        <dbReference type="ChEBI" id="CHEBI:133356"/>
        <dbReference type="ChEBI" id="CHEBI:133358"/>
        <dbReference type="EC" id="2.3.1.254"/>
    </reaction>
</comment>
<keyword evidence="1 19" id="KW-0808">Transferase</keyword>
<dbReference type="RefSeq" id="XP_051074895.1">
    <property type="nucleotide sequence ID" value="XM_051209438.1"/>
</dbReference>
<evidence type="ECO:0000256" key="1">
    <source>
        <dbReference type="ARBA" id="ARBA00022679"/>
    </source>
</evidence>
<dbReference type="SUPFAM" id="SSF55729">
    <property type="entry name" value="Acyl-CoA N-acyltransferases (Nat)"/>
    <property type="match status" value="1"/>
</dbReference>
<gene>
    <name evidence="18" type="primary">NAA20_1</name>
    <name evidence="18" type="ORF">MS3_00001926</name>
    <name evidence="19" type="ORF">MS3_10472</name>
</gene>
<evidence type="ECO:0000256" key="13">
    <source>
        <dbReference type="ARBA" id="ARBA00047385"/>
    </source>
</evidence>
<evidence type="ECO:0000256" key="12">
    <source>
        <dbReference type="ARBA" id="ARBA00046112"/>
    </source>
</evidence>
<dbReference type="CDD" id="cd04301">
    <property type="entry name" value="NAT_SF"/>
    <property type="match status" value="1"/>
</dbReference>
<dbReference type="EMBL" id="AMPZ03000001">
    <property type="protein sequence ID" value="KAH9596134.1"/>
    <property type="molecule type" value="Genomic_DNA"/>
</dbReference>
<dbReference type="OrthoDB" id="10264728at2759"/>
<dbReference type="Gene3D" id="3.40.630.30">
    <property type="match status" value="1"/>
</dbReference>
<comment type="catalytic activity">
    <reaction evidence="15">
        <text>N-terminal L-methionyl-L-glutaminyl-[protein] + acetyl-CoA = N-terminal N(alpha)-acetyl-L-methionyl-L-glutaminyl-[protein] + CoA + H(+)</text>
        <dbReference type="Rhea" id="RHEA:50492"/>
        <dbReference type="Rhea" id="RHEA-COMP:12698"/>
        <dbReference type="Rhea" id="RHEA-COMP:12699"/>
        <dbReference type="ChEBI" id="CHEBI:15378"/>
        <dbReference type="ChEBI" id="CHEBI:57287"/>
        <dbReference type="ChEBI" id="CHEBI:57288"/>
        <dbReference type="ChEBI" id="CHEBI:133361"/>
        <dbReference type="ChEBI" id="CHEBI:133362"/>
        <dbReference type="EC" id="2.3.1.254"/>
    </reaction>
</comment>
<dbReference type="InterPro" id="IPR016181">
    <property type="entry name" value="Acyl_CoA_acyltransferase"/>
</dbReference>
<proteinExistence type="inferred from homology"/>
<evidence type="ECO:0000313" key="19">
    <source>
        <dbReference type="EMBL" id="KGB41911.1"/>
    </source>
</evidence>
<comment type="catalytic activity">
    <reaction evidence="16">
        <text>N-terminal L-methionyl-L-glutamyl-[protein] + acetyl-CoA = N-terminal N(alpha)-acetyl-L-methionyl-L-glutamyl-[protein] + CoA + H(+)</text>
        <dbReference type="Rhea" id="RHEA:50488"/>
        <dbReference type="Rhea" id="RHEA-COMP:12696"/>
        <dbReference type="Rhea" id="RHEA-COMP:12697"/>
        <dbReference type="ChEBI" id="CHEBI:15378"/>
        <dbReference type="ChEBI" id="CHEBI:57287"/>
        <dbReference type="ChEBI" id="CHEBI:57288"/>
        <dbReference type="ChEBI" id="CHEBI:133359"/>
        <dbReference type="ChEBI" id="CHEBI:133360"/>
        <dbReference type="EC" id="2.3.1.254"/>
    </reaction>
</comment>
<evidence type="ECO:0000256" key="4">
    <source>
        <dbReference type="ARBA" id="ARBA00038748"/>
    </source>
</evidence>
<evidence type="ECO:0000256" key="9">
    <source>
        <dbReference type="ARBA" id="ARBA00042702"/>
    </source>
</evidence>
<evidence type="ECO:0000256" key="11">
    <source>
        <dbReference type="ARBA" id="ARBA00042743"/>
    </source>
</evidence>
<comment type="function">
    <text evidence="12">Catalytic subunit of the NatB complex which catalyzes acetylation of the N-terminal methionine residues of peptides beginning with Met-Asp, Met-Glu, Met-Asn and Met-Gln. Proteins with cell cycle functions are overrepresented in the pool of NatB substrates. Required for maintaining the structure and function of actomyosin fibers and for proper cellular migration.</text>
</comment>
<comment type="similarity">
    <text evidence="3">Belongs to the acetyltransferase family. ARD1 subfamily.</text>
</comment>
<evidence type="ECO:0000256" key="2">
    <source>
        <dbReference type="ARBA" id="ARBA00023315"/>
    </source>
</evidence>
<evidence type="ECO:0000256" key="16">
    <source>
        <dbReference type="ARBA" id="ARBA00048890"/>
    </source>
</evidence>
<dbReference type="EC" id="2.3.1.254" evidence="5"/>
<evidence type="ECO:0000256" key="8">
    <source>
        <dbReference type="ARBA" id="ARBA00042295"/>
    </source>
</evidence>
<reference evidence="19" key="1">
    <citation type="journal article" date="2012" name="Nat. Genet.">
        <title>Whole-genome sequence of Schistosoma haematobium.</title>
        <authorList>
            <person name="Young N.D."/>
            <person name="Jex A.R."/>
            <person name="Li B."/>
            <person name="Liu S."/>
            <person name="Yang L."/>
            <person name="Xiong Z."/>
            <person name="Li Y."/>
            <person name="Cantacessi C."/>
            <person name="Hall R.S."/>
            <person name="Xu X."/>
            <person name="Chen F."/>
            <person name="Wu X."/>
            <person name="Zerlotini A."/>
            <person name="Oliveira G."/>
            <person name="Hofmann A."/>
            <person name="Zhang G."/>
            <person name="Fang X."/>
            <person name="Kang Y."/>
            <person name="Campbell B.E."/>
            <person name="Loukas A."/>
            <person name="Ranganathan S."/>
            <person name="Rollinson D."/>
            <person name="Rinaldi G."/>
            <person name="Brindley P.J."/>
            <person name="Yang H."/>
            <person name="Wang J."/>
            <person name="Wang J."/>
            <person name="Gasser R.B."/>
        </authorList>
    </citation>
    <scope>NUCLEOTIDE SEQUENCE [LARGE SCALE GENOMIC DNA]</scope>
</reference>
<organism evidence="19">
    <name type="scientific">Schistosoma haematobium</name>
    <name type="common">Blood fluke</name>
    <dbReference type="NCBI Taxonomy" id="6185"/>
    <lineage>
        <taxon>Eukaryota</taxon>
        <taxon>Metazoa</taxon>
        <taxon>Spiralia</taxon>
        <taxon>Lophotrochozoa</taxon>
        <taxon>Platyhelminthes</taxon>
        <taxon>Trematoda</taxon>
        <taxon>Digenea</taxon>
        <taxon>Strigeidida</taxon>
        <taxon>Schistosomatoidea</taxon>
        <taxon>Schistosomatidae</taxon>
        <taxon>Schistosoma</taxon>
    </lineage>
</organism>
<dbReference type="Proteomes" id="UP000471633">
    <property type="component" value="Unassembled WGS sequence"/>
</dbReference>
<dbReference type="PANTHER" id="PTHR45910">
    <property type="entry name" value="N-ALPHA-ACETYLTRANSFERASE 20"/>
    <property type="match status" value="1"/>
</dbReference>
<dbReference type="KEGG" id="shx:MS3_00001926"/>
<reference evidence="18" key="2">
    <citation type="journal article" date="2019" name="Gigascience">
        <title>High-quality Schistosoma haematobium genome achieved by single-molecule and long-range sequencing.</title>
        <authorList>
            <person name="Stroehlein A.J."/>
            <person name="Korhonen P.K."/>
            <person name="Chong T.M."/>
            <person name="Lim Y.L."/>
            <person name="Chan K.G."/>
            <person name="Webster B."/>
            <person name="Rollinson D."/>
            <person name="Brindley P.J."/>
            <person name="Gasser R.B."/>
            <person name="Young N.D."/>
        </authorList>
    </citation>
    <scope>NUCLEOTIDE SEQUENCE</scope>
</reference>
<dbReference type="EMBL" id="KL252225">
    <property type="protein sequence ID" value="KGB41911.1"/>
    <property type="molecule type" value="Genomic_DNA"/>
</dbReference>
<comment type="subunit">
    <text evidence="4">Component of the N-terminal acetyltransferase B (NatB) complex which is composed of NAA20 and NAA25.</text>
</comment>
<evidence type="ECO:0000256" key="15">
    <source>
        <dbReference type="ARBA" id="ARBA00048177"/>
    </source>
</evidence>
<protein>
    <recommendedName>
        <fullName evidence="6">N-alpha-acetyltransferase 20</fullName>
        <ecNumber evidence="5">2.3.1.254</ecNumber>
    </recommendedName>
    <alternativeName>
        <fullName evidence="10">Methionine N-acetyltransferase</fullName>
    </alternativeName>
    <alternativeName>
        <fullName evidence="7">N-acetyltransferase 5</fullName>
    </alternativeName>
    <alternativeName>
        <fullName evidence="11">N-terminal acetyltransferase B complex catalytic subunit NAA20</fullName>
    </alternativeName>
    <alternativeName>
        <fullName evidence="9">N-terminal acetyltransferase B complex catalytic subunit NAT5</fullName>
    </alternativeName>
    <alternativeName>
        <fullName evidence="8">NatB catalytic subunit</fullName>
    </alternativeName>
</protein>
<evidence type="ECO:0000256" key="14">
    <source>
        <dbReference type="ARBA" id="ARBA00047402"/>
    </source>
</evidence>
<dbReference type="InterPro" id="IPR000182">
    <property type="entry name" value="GNAT_dom"/>
</dbReference>
<dbReference type="PROSITE" id="PS51186">
    <property type="entry name" value="GNAT"/>
    <property type="match status" value="1"/>
</dbReference>
<evidence type="ECO:0000259" key="17">
    <source>
        <dbReference type="PROSITE" id="PS51186"/>
    </source>
</evidence>
<evidence type="ECO:0000256" key="5">
    <source>
        <dbReference type="ARBA" id="ARBA00039120"/>
    </source>
</evidence>
<accession>A0A095B3Y2</accession>
<dbReference type="AlphaFoldDB" id="A0A095B3Y2"/>
<feature type="domain" description="N-acetyltransferase" evidence="17">
    <location>
        <begin position="2"/>
        <end position="187"/>
    </location>
</feature>
<sequence length="210" mass="24449">MVTVRPFTCLDLLKFGNINLDMYTETYSIGFYLHYLAKWPEYMRVLESPTLTCFERNSTCLSDIPHTDDSQNPSPKVLSIPSTCQRLMGYMMAKSEGHGVDWHGHVTALSVAPEYRRLRLATQLMLELEETSERKRCYFVDLFVRASNKLGIDIYSKLGYIIYRRVLNYYWGSVEDEDAFDMRKALSADVLKRSVIPMTRPIRPEELEHP</sequence>
<keyword evidence="2" id="KW-0012">Acyltransferase</keyword>
<reference evidence="18" key="3">
    <citation type="submission" date="2021-06" db="EMBL/GenBank/DDBJ databases">
        <title>Chromosome-level genome assembly for S. haematobium.</title>
        <authorList>
            <person name="Stroehlein A.J."/>
        </authorList>
    </citation>
    <scope>NUCLEOTIDE SEQUENCE</scope>
</reference>
<name>A0A095B3Y2_SCHHA</name>
<dbReference type="GO" id="GO:0031416">
    <property type="term" value="C:NatB complex"/>
    <property type="evidence" value="ECO:0007669"/>
    <property type="project" value="TreeGrafter"/>
</dbReference>
<comment type="catalytic activity">
    <reaction evidence="13">
        <text>N-terminal L-methionyl-L-aspartyl-[protein] + acetyl-CoA = N-terminal N(alpha)-acetyl-L-methionyl-L-aspartyl-[protein] + CoA + H(+)</text>
        <dbReference type="Rhea" id="RHEA:50480"/>
        <dbReference type="Rhea" id="RHEA-COMP:12692"/>
        <dbReference type="Rhea" id="RHEA-COMP:12693"/>
        <dbReference type="ChEBI" id="CHEBI:15378"/>
        <dbReference type="ChEBI" id="CHEBI:57287"/>
        <dbReference type="ChEBI" id="CHEBI:57288"/>
        <dbReference type="ChEBI" id="CHEBI:133045"/>
        <dbReference type="ChEBI" id="CHEBI:133063"/>
        <dbReference type="EC" id="2.3.1.254"/>
    </reaction>
</comment>
<evidence type="ECO:0000256" key="6">
    <source>
        <dbReference type="ARBA" id="ARBA00039529"/>
    </source>
</evidence>
<dbReference type="InterPro" id="IPR051646">
    <property type="entry name" value="NatB_acetyltransferase_subunit"/>
</dbReference>
<dbReference type="PANTHER" id="PTHR45910:SF1">
    <property type="entry name" value="N-ALPHA-ACETYLTRANSFERASE 20"/>
    <property type="match status" value="1"/>
</dbReference>
<evidence type="ECO:0000256" key="10">
    <source>
        <dbReference type="ARBA" id="ARBA00042723"/>
    </source>
</evidence>
<evidence type="ECO:0000256" key="3">
    <source>
        <dbReference type="ARBA" id="ARBA00025786"/>
    </source>
</evidence>
<dbReference type="STRING" id="6185.A0A095B3Y2"/>
<evidence type="ECO:0000256" key="7">
    <source>
        <dbReference type="ARBA" id="ARBA00041220"/>
    </source>
</evidence>
<evidence type="ECO:0000313" key="20">
    <source>
        <dbReference type="Proteomes" id="UP000471633"/>
    </source>
</evidence>
<dbReference type="GO" id="GO:0120518">
    <property type="term" value="F:protein N-terminal-methionine acetyltransferase activity"/>
    <property type="evidence" value="ECO:0007669"/>
    <property type="project" value="UniProtKB-EC"/>
</dbReference>
<keyword evidence="20" id="KW-1185">Reference proteome</keyword>
<reference evidence="18" key="4">
    <citation type="journal article" date="2022" name="PLoS Pathog.">
        <title>Chromosome-level genome of Schistosoma haematobium underpins genome-wide explorations of molecular variation.</title>
        <authorList>
            <person name="Stroehlein A.J."/>
            <person name="Korhonen P.K."/>
            <person name="Lee V.V."/>
            <person name="Ralph S.A."/>
            <person name="Mentink-Kane M."/>
            <person name="You H."/>
            <person name="McManus D.P."/>
            <person name="Tchuente L.T."/>
            <person name="Stothard J.R."/>
            <person name="Kaur P."/>
            <person name="Dudchenko O."/>
            <person name="Aiden E.L."/>
            <person name="Yang B."/>
            <person name="Yang H."/>
            <person name="Emery A.M."/>
            <person name="Webster B.L."/>
            <person name="Brindley P.J."/>
            <person name="Rollinson D."/>
            <person name="Chang B.C.H."/>
            <person name="Gasser R.B."/>
            <person name="Young N.D."/>
        </authorList>
    </citation>
    <scope>NUCLEOTIDE SEQUENCE</scope>
</reference>
<dbReference type="CTD" id="24597609"/>
<dbReference type="GeneID" id="24597609"/>
<dbReference type="Pfam" id="PF00583">
    <property type="entry name" value="Acetyltransf_1"/>
    <property type="match status" value="1"/>
</dbReference>